<protein>
    <submittedName>
        <fullName evidence="2">Uncharacterized protein</fullName>
    </submittedName>
</protein>
<evidence type="ECO:0000256" key="1">
    <source>
        <dbReference type="SAM" id="MobiDB-lite"/>
    </source>
</evidence>
<reference evidence="2 3" key="1">
    <citation type="submission" date="2024-08" db="EMBL/GenBank/DDBJ databases">
        <title>Insights into the chromosomal genome structure of Flemingia macrophylla.</title>
        <authorList>
            <person name="Ding Y."/>
            <person name="Zhao Y."/>
            <person name="Bi W."/>
            <person name="Wu M."/>
            <person name="Zhao G."/>
            <person name="Gong Y."/>
            <person name="Li W."/>
            <person name="Zhang P."/>
        </authorList>
    </citation>
    <scope>NUCLEOTIDE SEQUENCE [LARGE SCALE GENOMIC DNA]</scope>
    <source>
        <strain evidence="2">DYQJB</strain>
        <tissue evidence="2">Leaf</tissue>
    </source>
</reference>
<gene>
    <name evidence="2" type="ORF">Fmac_028241</name>
</gene>
<name>A0ABD1L6X7_9FABA</name>
<sequence>MNLDQKHCQGCQGSNFAWWSFGPKFSQHDSMGKETWFVQVGLNWHLVHDALLWHETWPKTLLGVCRGSNFGLWSFIPKLSEHDSMGKATWFVQAGLKEKRLGLALGARRLALAPTYPTPFKSFHKVGLKSSSTGSSFPADSIKLVPLVVVSLDSRQGQQESRPKGLVPSLSPDRQVTTRSRHGSNSSNPLTADKFRTGTPVPNPYSQSFS</sequence>
<evidence type="ECO:0000313" key="2">
    <source>
        <dbReference type="EMBL" id="KAL2319272.1"/>
    </source>
</evidence>
<dbReference type="AlphaFoldDB" id="A0ABD1L6X7"/>
<dbReference type="Proteomes" id="UP001603857">
    <property type="component" value="Unassembled WGS sequence"/>
</dbReference>
<proteinExistence type="predicted"/>
<dbReference type="EMBL" id="JBGMDY010000010">
    <property type="protein sequence ID" value="KAL2319272.1"/>
    <property type="molecule type" value="Genomic_DNA"/>
</dbReference>
<feature type="region of interest" description="Disordered" evidence="1">
    <location>
        <begin position="155"/>
        <end position="210"/>
    </location>
</feature>
<comment type="caution">
    <text evidence="2">The sequence shown here is derived from an EMBL/GenBank/DDBJ whole genome shotgun (WGS) entry which is preliminary data.</text>
</comment>
<organism evidence="2 3">
    <name type="scientific">Flemingia macrophylla</name>
    <dbReference type="NCBI Taxonomy" id="520843"/>
    <lineage>
        <taxon>Eukaryota</taxon>
        <taxon>Viridiplantae</taxon>
        <taxon>Streptophyta</taxon>
        <taxon>Embryophyta</taxon>
        <taxon>Tracheophyta</taxon>
        <taxon>Spermatophyta</taxon>
        <taxon>Magnoliopsida</taxon>
        <taxon>eudicotyledons</taxon>
        <taxon>Gunneridae</taxon>
        <taxon>Pentapetalae</taxon>
        <taxon>rosids</taxon>
        <taxon>fabids</taxon>
        <taxon>Fabales</taxon>
        <taxon>Fabaceae</taxon>
        <taxon>Papilionoideae</taxon>
        <taxon>50 kb inversion clade</taxon>
        <taxon>NPAAA clade</taxon>
        <taxon>indigoferoid/millettioid clade</taxon>
        <taxon>Phaseoleae</taxon>
        <taxon>Flemingia</taxon>
    </lineage>
</organism>
<evidence type="ECO:0000313" key="3">
    <source>
        <dbReference type="Proteomes" id="UP001603857"/>
    </source>
</evidence>
<accession>A0ABD1L6X7</accession>
<feature type="compositionally biased region" description="Polar residues" evidence="1">
    <location>
        <begin position="172"/>
        <end position="190"/>
    </location>
</feature>
<keyword evidence="3" id="KW-1185">Reference proteome</keyword>